<dbReference type="InterPro" id="IPR002798">
    <property type="entry name" value="SpoIIM-like"/>
</dbReference>
<feature type="transmembrane region" description="Helical" evidence="1">
    <location>
        <begin position="101"/>
        <end position="123"/>
    </location>
</feature>
<organism evidence="2 3">
    <name type="scientific">Nocardiopsis kunsanensis</name>
    <dbReference type="NCBI Taxonomy" id="141693"/>
    <lineage>
        <taxon>Bacteria</taxon>
        <taxon>Bacillati</taxon>
        <taxon>Actinomycetota</taxon>
        <taxon>Actinomycetes</taxon>
        <taxon>Streptosporangiales</taxon>
        <taxon>Nocardiopsidaceae</taxon>
        <taxon>Nocardiopsis</taxon>
    </lineage>
</organism>
<accession>A0A918X8H7</accession>
<sequence length="335" mass="36182">MDIDVFAATHAQEWKRLDELVRRRRSLAGEEVDELVDLYQRVSTHLSVVRSAGQDPNLVARLSALVARARSAVTGAHSSSWSEVSGFFTRTFPGTLYRLRWWWIGASAGTLLVAFLAGAWVVLDPEVLNAMQTPEAMRQYVEHDFANYYAENPGTSFSAQVWTNNAWVAAQAIVFGVFLALPTIAVLAMNGAGIGSSAGMMIVHGRGEEFFSLILPHGFLELTAVFVAGGVGLKLGWTIIEPGDRPRLRALGEEARAAMAVALGLVVVLFVSGLVEGLVTGNMVRGRIATPVGLGIGFFVEVLFLAYVYTVGKRAYRKGETGDIRNTPEAVPVAG</sequence>
<keyword evidence="3" id="KW-1185">Reference proteome</keyword>
<dbReference type="AlphaFoldDB" id="A0A918X8H7"/>
<keyword evidence="1" id="KW-1133">Transmembrane helix</keyword>
<proteinExistence type="predicted"/>
<evidence type="ECO:0000313" key="3">
    <source>
        <dbReference type="Proteomes" id="UP000654947"/>
    </source>
</evidence>
<dbReference type="Proteomes" id="UP000654947">
    <property type="component" value="Unassembled WGS sequence"/>
</dbReference>
<feature type="transmembrane region" description="Helical" evidence="1">
    <location>
        <begin position="257"/>
        <end position="279"/>
    </location>
</feature>
<dbReference type="EMBL" id="BMXL01000003">
    <property type="protein sequence ID" value="GHD18317.1"/>
    <property type="molecule type" value="Genomic_DNA"/>
</dbReference>
<feature type="transmembrane region" description="Helical" evidence="1">
    <location>
        <begin position="166"/>
        <end position="189"/>
    </location>
</feature>
<evidence type="ECO:0000313" key="2">
    <source>
        <dbReference type="EMBL" id="GHD18317.1"/>
    </source>
</evidence>
<dbReference type="Pfam" id="PF01944">
    <property type="entry name" value="SpoIIM"/>
    <property type="match status" value="1"/>
</dbReference>
<feature type="transmembrane region" description="Helical" evidence="1">
    <location>
        <begin position="291"/>
        <end position="309"/>
    </location>
</feature>
<comment type="caution">
    <text evidence="2">The sequence shown here is derived from an EMBL/GenBank/DDBJ whole genome shotgun (WGS) entry which is preliminary data.</text>
</comment>
<gene>
    <name evidence="2" type="ORF">GCM10007147_08280</name>
</gene>
<dbReference type="PANTHER" id="PTHR35337:SF1">
    <property type="entry name" value="SLR1478 PROTEIN"/>
    <property type="match status" value="1"/>
</dbReference>
<keyword evidence="1" id="KW-0812">Transmembrane</keyword>
<keyword evidence="1" id="KW-0472">Membrane</keyword>
<reference evidence="2 3" key="1">
    <citation type="journal article" date="2014" name="Int. J. Syst. Evol. Microbiol.">
        <title>Complete genome sequence of Corynebacterium casei LMG S-19264T (=DSM 44701T), isolated from a smear-ripened cheese.</title>
        <authorList>
            <consortium name="US DOE Joint Genome Institute (JGI-PGF)"/>
            <person name="Walter F."/>
            <person name="Albersmeier A."/>
            <person name="Kalinowski J."/>
            <person name="Ruckert C."/>
        </authorList>
    </citation>
    <scope>NUCLEOTIDE SEQUENCE [LARGE SCALE GENOMIC DNA]</scope>
    <source>
        <strain evidence="2 3">KCTC 19473</strain>
    </source>
</reference>
<name>A0A918X8H7_9ACTN</name>
<dbReference type="RefSeq" id="WP_017575234.1">
    <property type="nucleotide sequence ID" value="NZ_BMXL01000003.1"/>
</dbReference>
<evidence type="ECO:0008006" key="4">
    <source>
        <dbReference type="Google" id="ProtNLM"/>
    </source>
</evidence>
<dbReference type="PANTHER" id="PTHR35337">
    <property type="entry name" value="SLR1478 PROTEIN"/>
    <property type="match status" value="1"/>
</dbReference>
<evidence type="ECO:0000256" key="1">
    <source>
        <dbReference type="SAM" id="Phobius"/>
    </source>
</evidence>
<feature type="transmembrane region" description="Helical" evidence="1">
    <location>
        <begin position="210"/>
        <end position="237"/>
    </location>
</feature>
<protein>
    <recommendedName>
        <fullName evidence="4">Stage II sporulation protein M</fullName>
    </recommendedName>
</protein>